<protein>
    <recommendedName>
        <fullName evidence="4">SMP-30/Gluconolactonase/LRE-like region domain-containing protein</fullName>
    </recommendedName>
</protein>
<dbReference type="InterPro" id="IPR011042">
    <property type="entry name" value="6-blade_b-propeller_TolB-like"/>
</dbReference>
<reference evidence="2 3" key="1">
    <citation type="submission" date="2014-04" db="EMBL/GenBank/DDBJ databases">
        <authorList>
            <consortium name="DOE Joint Genome Institute"/>
            <person name="Kuo A."/>
            <person name="Martino E."/>
            <person name="Perotto S."/>
            <person name="Kohler A."/>
            <person name="Nagy L.G."/>
            <person name="Floudas D."/>
            <person name="Copeland A."/>
            <person name="Barry K.W."/>
            <person name="Cichocki N."/>
            <person name="Veneault-Fourrey C."/>
            <person name="LaButti K."/>
            <person name="Lindquist E.A."/>
            <person name="Lipzen A."/>
            <person name="Lundell T."/>
            <person name="Morin E."/>
            <person name="Murat C."/>
            <person name="Sun H."/>
            <person name="Tunlid A."/>
            <person name="Henrissat B."/>
            <person name="Grigoriev I.V."/>
            <person name="Hibbett D.S."/>
            <person name="Martin F."/>
            <person name="Nordberg H.P."/>
            <person name="Cantor M.N."/>
            <person name="Hua S.X."/>
        </authorList>
    </citation>
    <scope>NUCLEOTIDE SEQUENCE [LARGE SCALE GENOMIC DNA]</scope>
    <source>
        <strain evidence="2 3">Zn</strain>
    </source>
</reference>
<dbReference type="OrthoDB" id="9977941at2759"/>
<name>A0A0C3HFW6_OIDMZ</name>
<accession>A0A0C3HFW6</accession>
<dbReference type="EMBL" id="KN832876">
    <property type="protein sequence ID" value="KIN01217.1"/>
    <property type="molecule type" value="Genomic_DNA"/>
</dbReference>
<keyword evidence="1" id="KW-0732">Signal</keyword>
<evidence type="ECO:0008006" key="4">
    <source>
        <dbReference type="Google" id="ProtNLM"/>
    </source>
</evidence>
<dbReference type="PANTHER" id="PTHR42060:SF1">
    <property type="entry name" value="NHL REPEAT-CONTAINING PROTEIN"/>
    <property type="match status" value="1"/>
</dbReference>
<dbReference type="AlphaFoldDB" id="A0A0C3HFW6"/>
<dbReference type="PANTHER" id="PTHR42060">
    <property type="entry name" value="NHL REPEAT-CONTAINING PROTEIN-RELATED"/>
    <property type="match status" value="1"/>
</dbReference>
<sequence length="346" mass="36370">MITRIPYLLSCLALASSAQGAHISRRGYTPQAESYIVHQFPNPTWVENIAIRQTGQLLVTLLSAPDLYLIDPISASVHPNSTQGATLVHSFAPLSALLGITETEPDHFYVVASSSPDYAPGTFSVVSVDLSFYDPAKNPDIVTKEVAAFPNAGLLNGMATLDAFKGMVIIADSIDGVIYILDVNTGESRILLQEPEMAVPAGGQLGVNGVKVLPIADTDKVFVYFDNTDASLLCRVPVSLLTLEKVGPVEILQSGYSADDFALDLAGGFVYMADGNTNSINRIPLAGGKVVTVLGGINDTLVEGPTSVAVGRGATNEFVKYITTDGGLLAPINGSTEGGRVVAMII</sequence>
<evidence type="ECO:0000313" key="3">
    <source>
        <dbReference type="Proteomes" id="UP000054321"/>
    </source>
</evidence>
<evidence type="ECO:0000313" key="2">
    <source>
        <dbReference type="EMBL" id="KIN01217.1"/>
    </source>
</evidence>
<dbReference type="InterPro" id="IPR052998">
    <property type="entry name" value="Hetero-Diels-Alderase-like"/>
</dbReference>
<dbReference type="HOGENOM" id="CLU_052989_1_0_1"/>
<dbReference type="SUPFAM" id="SSF63829">
    <property type="entry name" value="Calcium-dependent phosphotriesterase"/>
    <property type="match status" value="1"/>
</dbReference>
<organism evidence="2 3">
    <name type="scientific">Oidiodendron maius (strain Zn)</name>
    <dbReference type="NCBI Taxonomy" id="913774"/>
    <lineage>
        <taxon>Eukaryota</taxon>
        <taxon>Fungi</taxon>
        <taxon>Dikarya</taxon>
        <taxon>Ascomycota</taxon>
        <taxon>Pezizomycotina</taxon>
        <taxon>Leotiomycetes</taxon>
        <taxon>Leotiomycetes incertae sedis</taxon>
        <taxon>Myxotrichaceae</taxon>
        <taxon>Oidiodendron</taxon>
    </lineage>
</organism>
<dbReference type="Proteomes" id="UP000054321">
    <property type="component" value="Unassembled WGS sequence"/>
</dbReference>
<feature type="signal peptide" evidence="1">
    <location>
        <begin position="1"/>
        <end position="20"/>
    </location>
</feature>
<reference evidence="3" key="2">
    <citation type="submission" date="2015-01" db="EMBL/GenBank/DDBJ databases">
        <title>Evolutionary Origins and Diversification of the Mycorrhizal Mutualists.</title>
        <authorList>
            <consortium name="DOE Joint Genome Institute"/>
            <consortium name="Mycorrhizal Genomics Consortium"/>
            <person name="Kohler A."/>
            <person name="Kuo A."/>
            <person name="Nagy L.G."/>
            <person name="Floudas D."/>
            <person name="Copeland A."/>
            <person name="Barry K.W."/>
            <person name="Cichocki N."/>
            <person name="Veneault-Fourrey C."/>
            <person name="LaButti K."/>
            <person name="Lindquist E.A."/>
            <person name="Lipzen A."/>
            <person name="Lundell T."/>
            <person name="Morin E."/>
            <person name="Murat C."/>
            <person name="Riley R."/>
            <person name="Ohm R."/>
            <person name="Sun H."/>
            <person name="Tunlid A."/>
            <person name="Henrissat B."/>
            <person name="Grigoriev I.V."/>
            <person name="Hibbett D.S."/>
            <person name="Martin F."/>
        </authorList>
    </citation>
    <scope>NUCLEOTIDE SEQUENCE [LARGE SCALE GENOMIC DNA]</scope>
    <source>
        <strain evidence="3">Zn</strain>
    </source>
</reference>
<feature type="chain" id="PRO_5002174810" description="SMP-30/Gluconolactonase/LRE-like region domain-containing protein" evidence="1">
    <location>
        <begin position="21"/>
        <end position="346"/>
    </location>
</feature>
<keyword evidence="3" id="KW-1185">Reference proteome</keyword>
<proteinExistence type="predicted"/>
<gene>
    <name evidence="2" type="ORF">OIDMADRAFT_163496</name>
</gene>
<evidence type="ECO:0000256" key="1">
    <source>
        <dbReference type="SAM" id="SignalP"/>
    </source>
</evidence>
<dbReference type="Gene3D" id="2.120.10.30">
    <property type="entry name" value="TolB, C-terminal domain"/>
    <property type="match status" value="1"/>
</dbReference>
<dbReference type="InParanoid" id="A0A0C3HFW6"/>